<dbReference type="STRING" id="383855.M3AFT6"/>
<dbReference type="PANTHER" id="PTHR41878:SF1">
    <property type="entry name" value="TNPR PROTEIN"/>
    <property type="match status" value="1"/>
</dbReference>
<dbReference type="Pfam" id="PF07929">
    <property type="entry name" value="PRiA4_ORF3"/>
    <property type="match status" value="1"/>
</dbReference>
<dbReference type="Gene3D" id="3.10.290.30">
    <property type="entry name" value="MM3350-like"/>
    <property type="match status" value="1"/>
</dbReference>
<dbReference type="SUPFAM" id="SSF159941">
    <property type="entry name" value="MM3350-like"/>
    <property type="match status" value="1"/>
</dbReference>
<dbReference type="OrthoDB" id="245563at2759"/>
<feature type="region of interest" description="Disordered" evidence="1">
    <location>
        <begin position="111"/>
        <end position="134"/>
    </location>
</feature>
<dbReference type="InterPro" id="IPR024047">
    <property type="entry name" value="MM3350-like_sf"/>
</dbReference>
<accession>M3AFT6</accession>
<evidence type="ECO:0000313" key="3">
    <source>
        <dbReference type="EMBL" id="EME83456.1"/>
    </source>
</evidence>
<dbReference type="Proteomes" id="UP000016932">
    <property type="component" value="Unassembled WGS sequence"/>
</dbReference>
<proteinExistence type="predicted"/>
<sequence length="258" mass="29221">MPMHAPKAMPPSQQCNFHISPEHLLHPPVWRVLSVPVTTSFADLHRALQVAFGWKSVHSYEFGVHDPEYEPIAGGDERVLQVMKKIQTLTKRVDDSRKYLLRILDDAKYGTRSVGPEPSDRARKSAWEHPRTPEKNASQINVCEVLDRAQPKGLHMSYTYDYANKWVHDISIVGIAPATNAIQCIEGEGHGIIEDCGGIQGWQALLDAYNTLTPTKKQWERRKWLEKQALNADPQGLSNGGDRRWDLDEVNARLGRMV</sequence>
<dbReference type="EMBL" id="KB446558">
    <property type="protein sequence ID" value="EME83456.1"/>
    <property type="molecule type" value="Genomic_DNA"/>
</dbReference>
<dbReference type="AlphaFoldDB" id="M3AFT6"/>
<reference evidence="3 4" key="1">
    <citation type="journal article" date="2012" name="PLoS Pathog.">
        <title>Diverse lifestyles and strategies of plant pathogenesis encoded in the genomes of eighteen Dothideomycetes fungi.</title>
        <authorList>
            <person name="Ohm R.A."/>
            <person name="Feau N."/>
            <person name="Henrissat B."/>
            <person name="Schoch C.L."/>
            <person name="Horwitz B.A."/>
            <person name="Barry K.W."/>
            <person name="Condon B.J."/>
            <person name="Copeland A.C."/>
            <person name="Dhillon B."/>
            <person name="Glaser F."/>
            <person name="Hesse C.N."/>
            <person name="Kosti I."/>
            <person name="LaButti K."/>
            <person name="Lindquist E.A."/>
            <person name="Lucas S."/>
            <person name="Salamov A.A."/>
            <person name="Bradshaw R.E."/>
            <person name="Ciuffetti L."/>
            <person name="Hamelin R.C."/>
            <person name="Kema G.H.J."/>
            <person name="Lawrence C."/>
            <person name="Scott J.A."/>
            <person name="Spatafora J.W."/>
            <person name="Turgeon B.G."/>
            <person name="de Wit P.J.G.M."/>
            <person name="Zhong S."/>
            <person name="Goodwin S.B."/>
            <person name="Grigoriev I.V."/>
        </authorList>
    </citation>
    <scope>NUCLEOTIDE SEQUENCE [LARGE SCALE GENOMIC DNA]</scope>
    <source>
        <strain evidence="3 4">CIRAD86</strain>
    </source>
</reference>
<dbReference type="GeneID" id="19342661"/>
<dbReference type="HOGENOM" id="CLU_918590_0_0_1"/>
<dbReference type="eggNOG" id="ENOG502RFZV">
    <property type="taxonomic scope" value="Eukaryota"/>
</dbReference>
<protein>
    <recommendedName>
        <fullName evidence="2">Plasmid pRiA4b Orf3-like domain-containing protein</fullName>
    </recommendedName>
</protein>
<dbReference type="PANTHER" id="PTHR41878">
    <property type="entry name" value="LEXA REPRESSOR-RELATED"/>
    <property type="match status" value="1"/>
</dbReference>
<dbReference type="KEGG" id="pfj:MYCFIDRAFT_88137"/>
<evidence type="ECO:0000259" key="2">
    <source>
        <dbReference type="Pfam" id="PF07929"/>
    </source>
</evidence>
<dbReference type="InterPro" id="IPR012912">
    <property type="entry name" value="Plasmid_pRiA4b_Orf3-like"/>
</dbReference>
<name>M3AFT6_PSEFD</name>
<keyword evidence="4" id="KW-1185">Reference proteome</keyword>
<dbReference type="RefSeq" id="XP_007926669.1">
    <property type="nucleotide sequence ID" value="XM_007928478.1"/>
</dbReference>
<dbReference type="VEuPathDB" id="FungiDB:MYCFIDRAFT_88137"/>
<organism evidence="3 4">
    <name type="scientific">Pseudocercospora fijiensis (strain CIRAD86)</name>
    <name type="common">Black leaf streak disease fungus</name>
    <name type="synonym">Mycosphaerella fijiensis</name>
    <dbReference type="NCBI Taxonomy" id="383855"/>
    <lineage>
        <taxon>Eukaryota</taxon>
        <taxon>Fungi</taxon>
        <taxon>Dikarya</taxon>
        <taxon>Ascomycota</taxon>
        <taxon>Pezizomycotina</taxon>
        <taxon>Dothideomycetes</taxon>
        <taxon>Dothideomycetidae</taxon>
        <taxon>Mycosphaerellales</taxon>
        <taxon>Mycosphaerellaceae</taxon>
        <taxon>Pseudocercospora</taxon>
    </lineage>
</organism>
<feature type="compositionally biased region" description="Basic and acidic residues" evidence="1">
    <location>
        <begin position="118"/>
        <end position="134"/>
    </location>
</feature>
<gene>
    <name evidence="3" type="ORF">MYCFIDRAFT_88137</name>
</gene>
<evidence type="ECO:0000313" key="4">
    <source>
        <dbReference type="Proteomes" id="UP000016932"/>
    </source>
</evidence>
<evidence type="ECO:0000256" key="1">
    <source>
        <dbReference type="SAM" id="MobiDB-lite"/>
    </source>
</evidence>
<feature type="domain" description="Plasmid pRiA4b Orf3-like" evidence="2">
    <location>
        <begin position="26"/>
        <end position="228"/>
    </location>
</feature>